<feature type="binding site" evidence="10">
    <location>
        <position position="280"/>
    </location>
    <ligand>
        <name>Ca(2+)</name>
        <dbReference type="ChEBI" id="CHEBI:29108"/>
    </ligand>
</feature>
<keyword evidence="4 10" id="KW-0106">Calcium</keyword>
<accession>F7AAL8</accession>
<dbReference type="InParanoid" id="F7AAL8"/>
<dbReference type="OMA" id="RDEHMGC"/>
<dbReference type="STRING" id="7719.ENSCINP00000004212"/>
<protein>
    <recommendedName>
        <fullName evidence="8">Soluble calcium-activated nucleotidase 1</fullName>
        <ecNumber evidence="6">3.6.1.6</ecNumber>
    </recommendedName>
    <alternativeName>
        <fullName evidence="9">Apyrase homolog</fullName>
    </alternativeName>
</protein>
<gene>
    <name evidence="11" type="primary">LOC100181727</name>
</gene>
<feature type="binding site" evidence="10">
    <location>
        <position position="103"/>
    </location>
    <ligand>
        <name>Ca(2+)</name>
        <dbReference type="ChEBI" id="CHEBI:29108"/>
    </ligand>
</feature>
<reference evidence="11" key="2">
    <citation type="submission" date="2025-08" db="UniProtKB">
        <authorList>
            <consortium name="Ensembl"/>
        </authorList>
    </citation>
    <scope>IDENTIFICATION</scope>
</reference>
<feature type="binding site" evidence="10">
    <location>
        <position position="102"/>
    </location>
    <ligand>
        <name>Ca(2+)</name>
        <dbReference type="ChEBI" id="CHEBI:29108"/>
    </ligand>
</feature>
<dbReference type="Pfam" id="PF06079">
    <property type="entry name" value="Apyrase"/>
    <property type="match status" value="1"/>
</dbReference>
<feature type="binding site" evidence="10">
    <location>
        <position position="218"/>
    </location>
    <ligand>
        <name>Ca(2+)</name>
        <dbReference type="ChEBI" id="CHEBI:29108"/>
    </ligand>
</feature>
<keyword evidence="3" id="KW-0378">Hydrolase</keyword>
<evidence type="ECO:0000256" key="4">
    <source>
        <dbReference type="ARBA" id="ARBA00022837"/>
    </source>
</evidence>
<dbReference type="FunFam" id="2.120.10.100:FF:000001">
    <property type="entry name" value="Soluble calcium-activated nucleotidase 1"/>
    <property type="match status" value="1"/>
</dbReference>
<dbReference type="Proteomes" id="UP000008144">
    <property type="component" value="Unassembled WGS sequence"/>
</dbReference>
<dbReference type="EC" id="3.6.1.6" evidence="6"/>
<evidence type="ECO:0000256" key="2">
    <source>
        <dbReference type="ARBA" id="ARBA00022723"/>
    </source>
</evidence>
<dbReference type="GO" id="GO:0030166">
    <property type="term" value="P:proteoglycan biosynthetic process"/>
    <property type="evidence" value="ECO:0000318"/>
    <property type="project" value="GO_Central"/>
</dbReference>
<dbReference type="SUPFAM" id="SSF101887">
    <property type="entry name" value="Apyrase"/>
    <property type="match status" value="1"/>
</dbReference>
<dbReference type="FunCoup" id="F7AAL8">
    <property type="interactions" value="12"/>
</dbReference>
<evidence type="ECO:0000256" key="9">
    <source>
        <dbReference type="ARBA" id="ARBA00077367"/>
    </source>
</evidence>
<evidence type="ECO:0000256" key="7">
    <source>
        <dbReference type="ARBA" id="ARBA00052933"/>
    </source>
</evidence>
<dbReference type="GO" id="GO:0045134">
    <property type="term" value="F:UDP phosphatase activity"/>
    <property type="evidence" value="ECO:0000318"/>
    <property type="project" value="GO_Central"/>
</dbReference>
<reference evidence="12" key="1">
    <citation type="journal article" date="2002" name="Science">
        <title>The draft genome of Ciona intestinalis: insights into chordate and vertebrate origins.</title>
        <authorList>
            <person name="Dehal P."/>
            <person name="Satou Y."/>
            <person name="Campbell R.K."/>
            <person name="Chapman J."/>
            <person name="Degnan B."/>
            <person name="De Tomaso A."/>
            <person name="Davidson B."/>
            <person name="Di Gregorio A."/>
            <person name="Gelpke M."/>
            <person name="Goodstein D.M."/>
            <person name="Harafuji N."/>
            <person name="Hastings K.E."/>
            <person name="Ho I."/>
            <person name="Hotta K."/>
            <person name="Huang W."/>
            <person name="Kawashima T."/>
            <person name="Lemaire P."/>
            <person name="Martinez D."/>
            <person name="Meinertzhagen I.A."/>
            <person name="Necula S."/>
            <person name="Nonaka M."/>
            <person name="Putnam N."/>
            <person name="Rash S."/>
            <person name="Saiga H."/>
            <person name="Satake M."/>
            <person name="Terry A."/>
            <person name="Yamada L."/>
            <person name="Wang H.G."/>
            <person name="Awazu S."/>
            <person name="Azumi K."/>
            <person name="Boore J."/>
            <person name="Branno M."/>
            <person name="Chin-Bow S."/>
            <person name="DeSantis R."/>
            <person name="Doyle S."/>
            <person name="Francino P."/>
            <person name="Keys D.N."/>
            <person name="Haga S."/>
            <person name="Hayashi H."/>
            <person name="Hino K."/>
            <person name="Imai K.S."/>
            <person name="Inaba K."/>
            <person name="Kano S."/>
            <person name="Kobayashi K."/>
            <person name="Kobayashi M."/>
            <person name="Lee B.I."/>
            <person name="Makabe K.W."/>
            <person name="Manohar C."/>
            <person name="Matassi G."/>
            <person name="Medina M."/>
            <person name="Mochizuki Y."/>
            <person name="Mount S."/>
            <person name="Morishita T."/>
            <person name="Miura S."/>
            <person name="Nakayama A."/>
            <person name="Nishizaka S."/>
            <person name="Nomoto H."/>
            <person name="Ohta F."/>
            <person name="Oishi K."/>
            <person name="Rigoutsos I."/>
            <person name="Sano M."/>
            <person name="Sasaki A."/>
            <person name="Sasakura Y."/>
            <person name="Shoguchi E."/>
            <person name="Shin-i T."/>
            <person name="Spagnuolo A."/>
            <person name="Stainier D."/>
            <person name="Suzuki M.M."/>
            <person name="Tassy O."/>
            <person name="Takatori N."/>
            <person name="Tokuoka M."/>
            <person name="Yagi K."/>
            <person name="Yoshizaki F."/>
            <person name="Wada S."/>
            <person name="Zhang C."/>
            <person name="Hyatt P.D."/>
            <person name="Larimer F."/>
            <person name="Detter C."/>
            <person name="Doggett N."/>
            <person name="Glavina T."/>
            <person name="Hawkins T."/>
            <person name="Richardson P."/>
            <person name="Lucas S."/>
            <person name="Kohara Y."/>
            <person name="Levine M."/>
            <person name="Satoh N."/>
            <person name="Rokhsar D.S."/>
        </authorList>
    </citation>
    <scope>NUCLEOTIDE SEQUENCE [LARGE SCALE GENOMIC DNA]</scope>
</reference>
<keyword evidence="2 10" id="KW-0479">Metal-binding</keyword>
<evidence type="ECO:0000256" key="5">
    <source>
        <dbReference type="ARBA" id="ARBA00025738"/>
    </source>
</evidence>
<comment type="similarity">
    <text evidence="5">Belongs to the apyrase family.</text>
</comment>
<dbReference type="Gene3D" id="2.120.10.100">
    <property type="entry name" value="Apyrase"/>
    <property type="match status" value="1"/>
</dbReference>
<dbReference type="InterPro" id="IPR009283">
    <property type="entry name" value="Apyrase"/>
</dbReference>
<dbReference type="InterPro" id="IPR036258">
    <property type="entry name" value="Apyrase_sf"/>
</dbReference>
<organism evidence="11 12">
    <name type="scientific">Ciona intestinalis</name>
    <name type="common">Transparent sea squirt</name>
    <name type="synonym">Ascidia intestinalis</name>
    <dbReference type="NCBI Taxonomy" id="7719"/>
    <lineage>
        <taxon>Eukaryota</taxon>
        <taxon>Metazoa</taxon>
        <taxon>Chordata</taxon>
        <taxon>Tunicata</taxon>
        <taxon>Ascidiacea</taxon>
        <taxon>Phlebobranchia</taxon>
        <taxon>Cionidae</taxon>
        <taxon>Ciona</taxon>
    </lineage>
</organism>
<dbReference type="PANTHER" id="PTHR13023:SF3">
    <property type="entry name" value="SOLUBLE CALCIUM-ACTIVATED NUCLEOTIDASE 1"/>
    <property type="match status" value="1"/>
</dbReference>
<evidence type="ECO:0000256" key="6">
    <source>
        <dbReference type="ARBA" id="ARBA00038863"/>
    </source>
</evidence>
<evidence type="ECO:0000313" key="12">
    <source>
        <dbReference type="Proteomes" id="UP000008144"/>
    </source>
</evidence>
<name>F7AAL8_CIOIN</name>
<evidence type="ECO:0000256" key="10">
    <source>
        <dbReference type="PIRSR" id="PIRSR609283-1"/>
    </source>
</evidence>
<dbReference type="Ensembl" id="ENSCINT00000004212.3">
    <property type="protein sequence ID" value="ENSCINP00000004212.3"/>
    <property type="gene ID" value="ENSCING00000002076.3"/>
</dbReference>
<evidence type="ECO:0000256" key="3">
    <source>
        <dbReference type="ARBA" id="ARBA00022801"/>
    </source>
</evidence>
<comment type="cofactor">
    <cofactor evidence="1 10">
        <name>Ca(2+)</name>
        <dbReference type="ChEBI" id="CHEBI:29108"/>
    </cofactor>
</comment>
<keyword evidence="12" id="KW-1185">Reference proteome</keyword>
<evidence type="ECO:0000256" key="8">
    <source>
        <dbReference type="ARBA" id="ARBA00069980"/>
    </source>
</evidence>
<dbReference type="GO" id="GO:0004382">
    <property type="term" value="F:GDP phosphatase activity"/>
    <property type="evidence" value="ECO:0000318"/>
    <property type="project" value="GO_Central"/>
</dbReference>
<dbReference type="GeneTree" id="ENSGT00390000012872"/>
<dbReference type="GO" id="GO:0005509">
    <property type="term" value="F:calcium ion binding"/>
    <property type="evidence" value="ECO:0007669"/>
    <property type="project" value="InterPro"/>
</dbReference>
<dbReference type="AlphaFoldDB" id="F7AAL8"/>
<proteinExistence type="inferred from homology"/>
<evidence type="ECO:0000256" key="1">
    <source>
        <dbReference type="ARBA" id="ARBA00001913"/>
    </source>
</evidence>
<sequence>MGGQHTEVQILQKVTSYNTTYPLTRPIVTSQGMTMRIGMITDMDVSSRSGNKTYEWRSYIRYGWLSFNNRTLSISIKWEQDDVDAVEIVSGYSNHGRGMEMSEMVVFDGKVLVVDDRTGIVYHVIGNRIAPWVILSDGDGTKAKGFKGEWMTIKDETLIVGAAGKEWTTRHGVFMHRDPQWVKTIDKYGAVRHFDWTTNYRSMQRASGHLSPGYIIHESCAWSKIHNAWFFLPRRVSSLRYNDVLDQQRGGNILFKCNHDFTSVQVITIGDTTHRERGYSSFKFIPGTNDGVIVALKTVELNARTQTYVTSFTLEGNILLPDTLVSDNYKFEGFEFL</sequence>
<dbReference type="PANTHER" id="PTHR13023">
    <property type="entry name" value="APYRASE"/>
    <property type="match status" value="1"/>
</dbReference>
<dbReference type="HOGENOM" id="CLU_047493_0_1_1"/>
<feature type="binding site" evidence="10">
    <location>
        <position position="332"/>
    </location>
    <ligand>
        <name>Ca(2+)</name>
        <dbReference type="ChEBI" id="CHEBI:29108"/>
    </ligand>
</feature>
<feature type="binding site" evidence="10">
    <location>
        <position position="149"/>
    </location>
    <ligand>
        <name>Ca(2+)</name>
        <dbReference type="ChEBI" id="CHEBI:29108"/>
    </ligand>
</feature>
<comment type="catalytic activity">
    <reaction evidence="7">
        <text>a ribonucleoside 5'-diphosphate + H2O = a ribonucleoside 5'-phosphate + phosphate + H(+)</text>
        <dbReference type="Rhea" id="RHEA:36799"/>
        <dbReference type="ChEBI" id="CHEBI:15377"/>
        <dbReference type="ChEBI" id="CHEBI:15378"/>
        <dbReference type="ChEBI" id="CHEBI:43474"/>
        <dbReference type="ChEBI" id="CHEBI:57930"/>
        <dbReference type="ChEBI" id="CHEBI:58043"/>
        <dbReference type="EC" id="3.6.1.6"/>
    </reaction>
</comment>
<evidence type="ECO:0000313" key="11">
    <source>
        <dbReference type="Ensembl" id="ENSCINP00000004212.3"/>
    </source>
</evidence>
<reference evidence="11" key="3">
    <citation type="submission" date="2025-09" db="UniProtKB">
        <authorList>
            <consortium name="Ensembl"/>
        </authorList>
    </citation>
    <scope>IDENTIFICATION</scope>
</reference>